<sequence>MSGTSHPSPSSFPSAQFRRTCVVGESVLERAWKEHSCRAVAVFHMTLLVLYMIFKVKIAITQPIVFRVKLEQFPNPKERRPP</sequence>
<reference evidence="2 3" key="1">
    <citation type="journal article" date="2015" name="Genome Biol.">
        <title>Comparative genomics of Steinernema reveals deeply conserved gene regulatory networks.</title>
        <authorList>
            <person name="Dillman A.R."/>
            <person name="Macchietto M."/>
            <person name="Porter C.F."/>
            <person name="Rogers A."/>
            <person name="Williams B."/>
            <person name="Antoshechkin I."/>
            <person name="Lee M.M."/>
            <person name="Goodwin Z."/>
            <person name="Lu X."/>
            <person name="Lewis E.E."/>
            <person name="Goodrich-Blair H."/>
            <person name="Stock S.P."/>
            <person name="Adams B.J."/>
            <person name="Sternberg P.W."/>
            <person name="Mortazavi A."/>
        </authorList>
    </citation>
    <scope>NUCLEOTIDE SEQUENCE [LARGE SCALE GENOMIC DNA]</scope>
    <source>
        <strain evidence="2 3">ALL</strain>
    </source>
</reference>
<dbReference type="Proteomes" id="UP000298663">
    <property type="component" value="Chromosome X"/>
</dbReference>
<reference evidence="2 3" key="2">
    <citation type="journal article" date="2019" name="G3 (Bethesda)">
        <title>Hybrid Assembly of the Genome of the Entomopathogenic Nematode Steinernema carpocapsae Identifies the X-Chromosome.</title>
        <authorList>
            <person name="Serra L."/>
            <person name="Macchietto M."/>
            <person name="Macias-Munoz A."/>
            <person name="McGill C.J."/>
            <person name="Rodriguez I.M."/>
            <person name="Rodriguez B."/>
            <person name="Murad R."/>
            <person name="Mortazavi A."/>
        </authorList>
    </citation>
    <scope>NUCLEOTIDE SEQUENCE [LARGE SCALE GENOMIC DNA]</scope>
    <source>
        <strain evidence="2 3">ALL</strain>
    </source>
</reference>
<protein>
    <submittedName>
        <fullName evidence="2">Uncharacterized protein</fullName>
    </submittedName>
</protein>
<proteinExistence type="predicted"/>
<evidence type="ECO:0000256" key="1">
    <source>
        <dbReference type="SAM" id="Phobius"/>
    </source>
</evidence>
<keyword evidence="1" id="KW-1133">Transmembrane helix</keyword>
<keyword evidence="3" id="KW-1185">Reference proteome</keyword>
<organism evidence="2 3">
    <name type="scientific">Steinernema carpocapsae</name>
    <name type="common">Entomopathogenic nematode</name>
    <dbReference type="NCBI Taxonomy" id="34508"/>
    <lineage>
        <taxon>Eukaryota</taxon>
        <taxon>Metazoa</taxon>
        <taxon>Ecdysozoa</taxon>
        <taxon>Nematoda</taxon>
        <taxon>Chromadorea</taxon>
        <taxon>Rhabditida</taxon>
        <taxon>Tylenchina</taxon>
        <taxon>Panagrolaimomorpha</taxon>
        <taxon>Strongyloidoidea</taxon>
        <taxon>Steinernematidae</taxon>
        <taxon>Steinernema</taxon>
    </lineage>
</organism>
<keyword evidence="1" id="KW-0812">Transmembrane</keyword>
<dbReference type="EMBL" id="CM016762">
    <property type="protein sequence ID" value="TMS32725.1"/>
    <property type="molecule type" value="Genomic_DNA"/>
</dbReference>
<comment type="caution">
    <text evidence="2">The sequence shown here is derived from an EMBL/GenBank/DDBJ whole genome shotgun (WGS) entry which is preliminary data.</text>
</comment>
<dbReference type="EMBL" id="AZBU02000001">
    <property type="protein sequence ID" value="TMS32725.1"/>
    <property type="molecule type" value="Genomic_DNA"/>
</dbReference>
<name>A0A4U8UKT3_STECR</name>
<evidence type="ECO:0000313" key="3">
    <source>
        <dbReference type="Proteomes" id="UP000298663"/>
    </source>
</evidence>
<gene>
    <name evidence="2" type="ORF">L596_000530</name>
</gene>
<dbReference type="AlphaFoldDB" id="A0A4U8UKT3"/>
<feature type="transmembrane region" description="Helical" evidence="1">
    <location>
        <begin position="39"/>
        <end position="60"/>
    </location>
</feature>
<evidence type="ECO:0000313" key="2">
    <source>
        <dbReference type="EMBL" id="TMS32725.1"/>
    </source>
</evidence>
<keyword evidence="1" id="KW-0472">Membrane</keyword>
<accession>A0A4U8UKT3</accession>